<dbReference type="EMBL" id="OU015584">
    <property type="protein sequence ID" value="CAG5079406.1"/>
    <property type="molecule type" value="Genomic_DNA"/>
</dbReference>
<dbReference type="InterPro" id="IPR002052">
    <property type="entry name" value="DNA_methylase_N6_adenine_CS"/>
</dbReference>
<dbReference type="GO" id="GO:0008170">
    <property type="term" value="F:N-methyltransferase activity"/>
    <property type="evidence" value="ECO:0007669"/>
    <property type="project" value="UniProtKB-ARBA"/>
</dbReference>
<dbReference type="Gene3D" id="3.40.50.150">
    <property type="entry name" value="Vaccinia Virus protein VP39"/>
    <property type="match status" value="1"/>
</dbReference>
<keyword evidence="5" id="KW-1185">Reference proteome</keyword>
<dbReference type="InterPro" id="IPR007848">
    <property type="entry name" value="Small_mtfrase_dom"/>
</dbReference>
<evidence type="ECO:0000313" key="4">
    <source>
        <dbReference type="EMBL" id="CAG5079406.1"/>
    </source>
</evidence>
<gene>
    <name evidence="4" type="primary">yfiC</name>
    <name evidence="4" type="ORF">CRYO30217_00936</name>
</gene>
<organism evidence="4 5">
    <name type="scientific">Parvicella tangerina</name>
    <dbReference type="NCBI Taxonomy" id="2829795"/>
    <lineage>
        <taxon>Bacteria</taxon>
        <taxon>Pseudomonadati</taxon>
        <taxon>Bacteroidota</taxon>
        <taxon>Flavobacteriia</taxon>
        <taxon>Flavobacteriales</taxon>
        <taxon>Parvicellaceae</taxon>
        <taxon>Parvicella</taxon>
    </lineage>
</organism>
<dbReference type="AlphaFoldDB" id="A0A916JL26"/>
<accession>A0A916JL26</accession>
<evidence type="ECO:0000313" key="5">
    <source>
        <dbReference type="Proteomes" id="UP000683507"/>
    </source>
</evidence>
<dbReference type="GO" id="GO:0032259">
    <property type="term" value="P:methylation"/>
    <property type="evidence" value="ECO:0007669"/>
    <property type="project" value="UniProtKB-KW"/>
</dbReference>
<evidence type="ECO:0000256" key="2">
    <source>
        <dbReference type="ARBA" id="ARBA00022691"/>
    </source>
</evidence>
<evidence type="ECO:0000259" key="3">
    <source>
        <dbReference type="Pfam" id="PF05175"/>
    </source>
</evidence>
<dbReference type="PANTHER" id="PTHR47739:SF1">
    <property type="entry name" value="TRNA1(VAL) (ADENINE(37)-N6)-METHYLTRANSFERASE"/>
    <property type="match status" value="1"/>
</dbReference>
<dbReference type="EC" id="2.1.1.223" evidence="4"/>
<dbReference type="InterPro" id="IPR029063">
    <property type="entry name" value="SAM-dependent_MTases_sf"/>
</dbReference>
<evidence type="ECO:0000256" key="1">
    <source>
        <dbReference type="ARBA" id="ARBA00022603"/>
    </source>
</evidence>
<dbReference type="GO" id="GO:0003676">
    <property type="term" value="F:nucleic acid binding"/>
    <property type="evidence" value="ECO:0007669"/>
    <property type="project" value="InterPro"/>
</dbReference>
<keyword evidence="2" id="KW-0949">S-adenosyl-L-methionine</keyword>
<dbReference type="CDD" id="cd02440">
    <property type="entry name" value="AdoMet_MTases"/>
    <property type="match status" value="1"/>
</dbReference>
<dbReference type="Pfam" id="PF05175">
    <property type="entry name" value="MTS"/>
    <property type="match status" value="1"/>
</dbReference>
<dbReference type="PRINTS" id="PR00507">
    <property type="entry name" value="N12N6MTFRASE"/>
</dbReference>
<name>A0A916JL26_9FLAO</name>
<sequence length="228" mass="25653">MIDDSNSAMKVGTDGTMLGCWVNTDGVQSVLDIGCGSGVLTTICAQKNSEALITGIDVEEGAIKDASSNTENLPKSWRDRITITQVKLQDYHPDQQFDLILSNPPFFENSQVSPDDARNFARHTSSLHYRDIIKFAKNYLSESGRLNLVLPYENGKKAQAEGEEMGFFVSRTCVVRPVPQKPPHRLMIEFSNVKTPFKEELLTIETGVQRHDYTTAYKELGKDFYLYF</sequence>
<dbReference type="PROSITE" id="PS00092">
    <property type="entry name" value="N6_MTASE"/>
    <property type="match status" value="1"/>
</dbReference>
<dbReference type="PANTHER" id="PTHR47739">
    <property type="entry name" value="TRNA1(VAL) (ADENINE(37)-N6)-METHYLTRANSFERASE"/>
    <property type="match status" value="1"/>
</dbReference>
<dbReference type="Proteomes" id="UP000683507">
    <property type="component" value="Chromosome"/>
</dbReference>
<dbReference type="GO" id="GO:0008757">
    <property type="term" value="F:S-adenosylmethionine-dependent methyltransferase activity"/>
    <property type="evidence" value="ECO:0007669"/>
    <property type="project" value="UniProtKB-ARBA"/>
</dbReference>
<reference evidence="4" key="1">
    <citation type="submission" date="2021-04" db="EMBL/GenBank/DDBJ databases">
        <authorList>
            <person name="Rodrigo-Torres L."/>
            <person name="Arahal R. D."/>
            <person name="Lucena T."/>
        </authorList>
    </citation>
    <scope>NUCLEOTIDE SEQUENCE</scope>
    <source>
        <strain evidence="4">AS29M-1</strain>
    </source>
</reference>
<feature type="domain" description="Methyltransferase small" evidence="3">
    <location>
        <begin position="27"/>
        <end position="150"/>
    </location>
</feature>
<keyword evidence="4" id="KW-0808">Transferase</keyword>
<protein>
    <submittedName>
        <fullName evidence="4">tRNA1(Val) (Adenine(37)-N6)-methyltransferase</fullName>
        <ecNumber evidence="4">2.1.1.223</ecNumber>
    </submittedName>
</protein>
<keyword evidence="1 4" id="KW-0489">Methyltransferase</keyword>
<proteinExistence type="predicted"/>
<dbReference type="SUPFAM" id="SSF53335">
    <property type="entry name" value="S-adenosyl-L-methionine-dependent methyltransferases"/>
    <property type="match status" value="1"/>
</dbReference>
<dbReference type="KEGG" id="ptan:CRYO30217_00936"/>
<dbReference type="InterPro" id="IPR050210">
    <property type="entry name" value="tRNA_Adenine-N(6)_MTase"/>
</dbReference>